<dbReference type="InterPro" id="IPR011990">
    <property type="entry name" value="TPR-like_helical_dom_sf"/>
</dbReference>
<dbReference type="InterPro" id="IPR036890">
    <property type="entry name" value="HATPase_C_sf"/>
</dbReference>
<feature type="domain" description="Histidine kinase" evidence="10">
    <location>
        <begin position="483"/>
        <end position="677"/>
    </location>
</feature>
<evidence type="ECO:0000256" key="2">
    <source>
        <dbReference type="ARBA" id="ARBA00012438"/>
    </source>
</evidence>
<dbReference type="GO" id="GO:0005524">
    <property type="term" value="F:ATP binding"/>
    <property type="evidence" value="ECO:0007669"/>
    <property type="project" value="UniProtKB-KW"/>
</dbReference>
<dbReference type="InterPro" id="IPR011495">
    <property type="entry name" value="Sig_transdc_His_kin_sub2_dim/P"/>
</dbReference>
<dbReference type="PANTHER" id="PTHR41523:SF8">
    <property type="entry name" value="ETHYLENE RESPONSE SENSOR PROTEIN"/>
    <property type="match status" value="1"/>
</dbReference>
<keyword evidence="9" id="KW-0812">Transmembrane</keyword>
<dbReference type="EMBL" id="LWBP01000001">
    <property type="protein sequence ID" value="OQP68327.1"/>
    <property type="molecule type" value="Genomic_DNA"/>
</dbReference>
<dbReference type="RefSeq" id="WP_081158558.1">
    <property type="nucleotide sequence ID" value="NZ_LWBP01000001.1"/>
</dbReference>
<name>A0A1V9GCR3_9BACT</name>
<dbReference type="Pfam" id="PF02518">
    <property type="entry name" value="HATPase_c"/>
    <property type="match status" value="1"/>
</dbReference>
<keyword evidence="6" id="KW-0418">Kinase</keyword>
<accession>A0A1V9GCR3</accession>
<dbReference type="PANTHER" id="PTHR41523">
    <property type="entry name" value="TWO-COMPONENT SYSTEM SENSOR PROTEIN"/>
    <property type="match status" value="1"/>
</dbReference>
<gene>
    <name evidence="11" type="ORF">A4R26_00525</name>
</gene>
<dbReference type="SUPFAM" id="SSF55874">
    <property type="entry name" value="ATPase domain of HSP90 chaperone/DNA topoisomerase II/histidine kinase"/>
    <property type="match status" value="1"/>
</dbReference>
<reference evidence="12" key="1">
    <citation type="submission" date="2016-04" db="EMBL/GenBank/DDBJ databases">
        <authorList>
            <person name="Chen L."/>
            <person name="Zhuang W."/>
            <person name="Wang G."/>
        </authorList>
    </citation>
    <scope>NUCLEOTIDE SEQUENCE [LARGE SCALE GENOMIC DNA]</scope>
    <source>
        <strain evidence="12">208</strain>
    </source>
</reference>
<comment type="caution">
    <text evidence="11">The sequence shown here is derived from an EMBL/GenBank/DDBJ whole genome shotgun (WGS) entry which is preliminary data.</text>
</comment>
<organism evidence="11 12">
    <name type="scientific">Niastella populi</name>
    <dbReference type="NCBI Taxonomy" id="550983"/>
    <lineage>
        <taxon>Bacteria</taxon>
        <taxon>Pseudomonadati</taxon>
        <taxon>Bacteroidota</taxon>
        <taxon>Chitinophagia</taxon>
        <taxon>Chitinophagales</taxon>
        <taxon>Chitinophagaceae</taxon>
        <taxon>Niastella</taxon>
    </lineage>
</organism>
<dbReference type="GO" id="GO:0004673">
    <property type="term" value="F:protein histidine kinase activity"/>
    <property type="evidence" value="ECO:0007669"/>
    <property type="project" value="UniProtKB-EC"/>
</dbReference>
<evidence type="ECO:0000256" key="1">
    <source>
        <dbReference type="ARBA" id="ARBA00000085"/>
    </source>
</evidence>
<protein>
    <recommendedName>
        <fullName evidence="2">histidine kinase</fullName>
        <ecNumber evidence="2">2.7.13.3</ecNumber>
    </recommendedName>
</protein>
<evidence type="ECO:0000256" key="4">
    <source>
        <dbReference type="ARBA" id="ARBA00022679"/>
    </source>
</evidence>
<keyword evidence="9" id="KW-0472">Membrane</keyword>
<keyword evidence="7" id="KW-0067">ATP-binding</keyword>
<proteinExistence type="predicted"/>
<dbReference type="InterPro" id="IPR019734">
    <property type="entry name" value="TPR_rpt"/>
</dbReference>
<evidence type="ECO:0000256" key="3">
    <source>
        <dbReference type="ARBA" id="ARBA00022553"/>
    </source>
</evidence>
<evidence type="ECO:0000256" key="7">
    <source>
        <dbReference type="ARBA" id="ARBA00022840"/>
    </source>
</evidence>
<evidence type="ECO:0000256" key="6">
    <source>
        <dbReference type="ARBA" id="ARBA00022777"/>
    </source>
</evidence>
<keyword evidence="5" id="KW-0547">Nucleotide-binding</keyword>
<dbReference type="Pfam" id="PF07568">
    <property type="entry name" value="HisKA_2"/>
    <property type="match status" value="1"/>
</dbReference>
<dbReference type="PROSITE" id="PS50109">
    <property type="entry name" value="HIS_KIN"/>
    <property type="match status" value="1"/>
</dbReference>
<evidence type="ECO:0000256" key="5">
    <source>
        <dbReference type="ARBA" id="ARBA00022741"/>
    </source>
</evidence>
<dbReference type="InterPro" id="IPR003594">
    <property type="entry name" value="HATPase_dom"/>
</dbReference>
<dbReference type="SMART" id="SM00387">
    <property type="entry name" value="HATPase_c"/>
    <property type="match status" value="1"/>
</dbReference>
<feature type="transmembrane region" description="Helical" evidence="9">
    <location>
        <begin position="410"/>
        <end position="429"/>
    </location>
</feature>
<evidence type="ECO:0000256" key="9">
    <source>
        <dbReference type="SAM" id="Phobius"/>
    </source>
</evidence>
<evidence type="ECO:0000313" key="11">
    <source>
        <dbReference type="EMBL" id="OQP68327.1"/>
    </source>
</evidence>
<dbReference type="InterPro" id="IPR005467">
    <property type="entry name" value="His_kinase_dom"/>
</dbReference>
<feature type="coiled-coil region" evidence="8">
    <location>
        <begin position="435"/>
        <end position="476"/>
    </location>
</feature>
<evidence type="ECO:0000259" key="10">
    <source>
        <dbReference type="PROSITE" id="PS50109"/>
    </source>
</evidence>
<dbReference type="Gene3D" id="1.25.40.10">
    <property type="entry name" value="Tetratricopeptide repeat domain"/>
    <property type="match status" value="2"/>
</dbReference>
<dbReference type="AlphaFoldDB" id="A0A1V9GCR3"/>
<sequence length="681" mass="78897">MQKLNYEQGLGNCYLFEAKGYHVNKDQEKVNSQLQKAMASYTTAKYNPGLADVCLFRARITPMDDSLKKSRLFDSALHFIREAGDVIKEAFILKDIADFHLNQRKYELAIQELLSLLEFQKKTGDIKIHYTTDLLVPCYRSVGNRKEALRYAIATIDHSQKVKDTAYIFTFYQRLAQIYFDLGNFDKAEIYYKKGLDSYTHGRWDPGSRIARQFMNNIISTLAARLKCDEALDLLENYLAPAAKEVADAMDNVNALYTDIYFYKNDFKKAESYFLKRLQYQNRPSYNKELEGVFMSRGAEIYYGLKQYDKAKYYNDSAYQFGKMLGSVFILEVTNKIHYKLDSITGNYASALRHYQEYKRYFDLLQENQLDRQLIEIAVQYETDQKNSELNLLNTQAKLQQKAIQQGNTLRNFMIAGSVLLLLLLLVIFNRYRVKQRANQLLQNKQAEINRQNQVLEKMVQEEKMITAEKDKLLQEKEWLMKEINHRVKNNLQVVMSLLNTQSAYLKDEAALNAIHESRHRVHAISLIHRKLYQSDEQLTEIDMASYVKEVAEYLADSLDTSHRINFRLLIDPVKLDVTQAVPTGLIINEAVTNAVKYAFPNERKGQIDISMYKKVKGPIELTIQDDGIGLPPDFDWQQTESLGMSLMQGLCRQLDGTFDVLQQNGVTIKISFEPAKSMLV</sequence>
<keyword evidence="8" id="KW-0175">Coiled coil</keyword>
<dbReference type="Gene3D" id="3.30.450.20">
    <property type="entry name" value="PAS domain"/>
    <property type="match status" value="1"/>
</dbReference>
<dbReference type="OrthoDB" id="1223659at2"/>
<keyword evidence="12" id="KW-1185">Reference proteome</keyword>
<evidence type="ECO:0000313" key="12">
    <source>
        <dbReference type="Proteomes" id="UP000192276"/>
    </source>
</evidence>
<keyword evidence="4" id="KW-0808">Transferase</keyword>
<dbReference type="EC" id="2.7.13.3" evidence="2"/>
<comment type="catalytic activity">
    <reaction evidence="1">
        <text>ATP + protein L-histidine = ADP + protein N-phospho-L-histidine.</text>
        <dbReference type="EC" id="2.7.13.3"/>
    </reaction>
</comment>
<dbReference type="SMART" id="SM00028">
    <property type="entry name" value="TPR"/>
    <property type="match status" value="2"/>
</dbReference>
<dbReference type="SUPFAM" id="SSF48452">
    <property type="entry name" value="TPR-like"/>
    <property type="match status" value="1"/>
</dbReference>
<dbReference type="Proteomes" id="UP000192276">
    <property type="component" value="Unassembled WGS sequence"/>
</dbReference>
<keyword evidence="9" id="KW-1133">Transmembrane helix</keyword>
<keyword evidence="3" id="KW-0597">Phosphoprotein</keyword>
<evidence type="ECO:0000256" key="8">
    <source>
        <dbReference type="SAM" id="Coils"/>
    </source>
</evidence>
<dbReference type="STRING" id="550983.A4R26_00525"/>
<dbReference type="Gene3D" id="3.30.565.10">
    <property type="entry name" value="Histidine kinase-like ATPase, C-terminal domain"/>
    <property type="match status" value="1"/>
</dbReference>